<protein>
    <submittedName>
        <fullName evidence="10">Short transient receptor potential channel 2</fullName>
    </submittedName>
</protein>
<evidence type="ECO:0000256" key="7">
    <source>
        <dbReference type="ARBA" id="ARBA00023303"/>
    </source>
</evidence>
<dbReference type="GO" id="GO:0015279">
    <property type="term" value="F:store-operated calcium channel activity"/>
    <property type="evidence" value="ECO:0007669"/>
    <property type="project" value="TreeGrafter"/>
</dbReference>
<dbReference type="GO" id="GO:0070679">
    <property type="term" value="F:inositol 1,4,5 trisphosphate binding"/>
    <property type="evidence" value="ECO:0007669"/>
    <property type="project" value="TreeGrafter"/>
</dbReference>
<accession>A0A2B4SCE6</accession>
<evidence type="ECO:0000256" key="1">
    <source>
        <dbReference type="ARBA" id="ARBA00004141"/>
    </source>
</evidence>
<comment type="subcellular location">
    <subcellularLocation>
        <location evidence="1">Membrane</location>
        <topology evidence="1">Multi-pass membrane protein</topology>
    </subcellularLocation>
</comment>
<gene>
    <name evidence="10" type="primary">Trpc2</name>
    <name evidence="10" type="ORF">AWC38_SpisGene8837</name>
</gene>
<proteinExistence type="predicted"/>
<sequence>MEAYRQGLSIYFLKWWNVVDTLITFTFLLAYIVWLSAWGYYEQEWKPRKAAFIVADGIYATATVLSYFHLAHIFQVNSVLGPLQLSLYRMLKDVLKFLAIFLLLYIAFATGVVKIYSYYVACQLELQKQDYNESTKYQVSHPYGRHTGSFIGMFWLLLGMVEEEKIAVDDPAFYLTSTFGRIFIIGHVICTVIVALNMLIAMMNNSFDGIMAGEGGGTKEEIEIGRDNHGAQTDLLEAVSGEQTRMEVMKRLVEEYLVDRYVDKWAEHKVNTRALRP</sequence>
<evidence type="ECO:0000256" key="4">
    <source>
        <dbReference type="ARBA" id="ARBA00022989"/>
    </source>
</evidence>
<dbReference type="PANTHER" id="PTHR10117:SF54">
    <property type="entry name" value="TRANSIENT RECEPTOR POTENTIAL-GAMMA PROTEIN"/>
    <property type="match status" value="1"/>
</dbReference>
<dbReference type="PANTHER" id="PTHR10117">
    <property type="entry name" value="TRANSIENT RECEPTOR POTENTIAL CHANNEL"/>
    <property type="match status" value="1"/>
</dbReference>
<evidence type="ECO:0000313" key="11">
    <source>
        <dbReference type="Proteomes" id="UP000225706"/>
    </source>
</evidence>
<organism evidence="10 11">
    <name type="scientific">Stylophora pistillata</name>
    <name type="common">Smooth cauliflower coral</name>
    <dbReference type="NCBI Taxonomy" id="50429"/>
    <lineage>
        <taxon>Eukaryota</taxon>
        <taxon>Metazoa</taxon>
        <taxon>Cnidaria</taxon>
        <taxon>Anthozoa</taxon>
        <taxon>Hexacorallia</taxon>
        <taxon>Scleractinia</taxon>
        <taxon>Astrocoeniina</taxon>
        <taxon>Pocilloporidae</taxon>
        <taxon>Stylophora</taxon>
    </lineage>
</organism>
<reference evidence="11" key="1">
    <citation type="journal article" date="2017" name="bioRxiv">
        <title>Comparative analysis of the genomes of Stylophora pistillata and Acropora digitifera provides evidence for extensive differences between species of corals.</title>
        <authorList>
            <person name="Voolstra C.R."/>
            <person name="Li Y."/>
            <person name="Liew Y.J."/>
            <person name="Baumgarten S."/>
            <person name="Zoccola D."/>
            <person name="Flot J.-F."/>
            <person name="Tambutte S."/>
            <person name="Allemand D."/>
            <person name="Aranda M."/>
        </authorList>
    </citation>
    <scope>NUCLEOTIDE SEQUENCE [LARGE SCALE GENOMIC DNA]</scope>
</reference>
<feature type="transmembrane region" description="Helical" evidence="8">
    <location>
        <begin position="94"/>
        <end position="122"/>
    </location>
</feature>
<evidence type="ECO:0000259" key="9">
    <source>
        <dbReference type="Pfam" id="PF00520"/>
    </source>
</evidence>
<comment type="caution">
    <text evidence="10">The sequence shown here is derived from an EMBL/GenBank/DDBJ whole genome shotgun (WGS) entry which is preliminary data.</text>
</comment>
<evidence type="ECO:0000256" key="3">
    <source>
        <dbReference type="ARBA" id="ARBA00022692"/>
    </source>
</evidence>
<dbReference type="AlphaFoldDB" id="A0A2B4SCE6"/>
<dbReference type="GO" id="GO:0051480">
    <property type="term" value="P:regulation of cytosolic calcium ion concentration"/>
    <property type="evidence" value="ECO:0007669"/>
    <property type="project" value="TreeGrafter"/>
</dbReference>
<keyword evidence="11" id="KW-1185">Reference proteome</keyword>
<feature type="transmembrane region" description="Helical" evidence="8">
    <location>
        <begin position="53"/>
        <end position="74"/>
    </location>
</feature>
<keyword evidence="7" id="KW-0407">Ion channel</keyword>
<keyword evidence="2" id="KW-0813">Transport</keyword>
<feature type="transmembrane region" description="Helical" evidence="8">
    <location>
        <begin position="143"/>
        <end position="161"/>
    </location>
</feature>
<keyword evidence="5" id="KW-0406">Ion transport</keyword>
<name>A0A2B4SCE6_STYPI</name>
<evidence type="ECO:0000256" key="6">
    <source>
        <dbReference type="ARBA" id="ARBA00023136"/>
    </source>
</evidence>
<dbReference type="Gene3D" id="1.10.287.70">
    <property type="match status" value="1"/>
</dbReference>
<feature type="transmembrane region" description="Helical" evidence="8">
    <location>
        <begin position="22"/>
        <end position="41"/>
    </location>
</feature>
<keyword evidence="6 8" id="KW-0472">Membrane</keyword>
<keyword evidence="4 8" id="KW-1133">Transmembrane helix</keyword>
<keyword evidence="3 8" id="KW-0812">Transmembrane</keyword>
<dbReference type="Pfam" id="PF00520">
    <property type="entry name" value="Ion_trans"/>
    <property type="match status" value="1"/>
</dbReference>
<dbReference type="STRING" id="50429.A0A2B4SCE6"/>
<dbReference type="GO" id="GO:0005886">
    <property type="term" value="C:plasma membrane"/>
    <property type="evidence" value="ECO:0007669"/>
    <property type="project" value="TreeGrafter"/>
</dbReference>
<dbReference type="InterPro" id="IPR002153">
    <property type="entry name" value="TRPC_channel"/>
</dbReference>
<evidence type="ECO:0000313" key="10">
    <source>
        <dbReference type="EMBL" id="PFX26490.1"/>
    </source>
</evidence>
<feature type="transmembrane region" description="Helical" evidence="8">
    <location>
        <begin position="181"/>
        <end position="201"/>
    </location>
</feature>
<feature type="domain" description="Ion transport" evidence="9">
    <location>
        <begin position="7"/>
        <end position="209"/>
    </location>
</feature>
<evidence type="ECO:0000256" key="2">
    <source>
        <dbReference type="ARBA" id="ARBA00022448"/>
    </source>
</evidence>
<dbReference type="InterPro" id="IPR005821">
    <property type="entry name" value="Ion_trans_dom"/>
</dbReference>
<dbReference type="GO" id="GO:0034703">
    <property type="term" value="C:cation channel complex"/>
    <property type="evidence" value="ECO:0007669"/>
    <property type="project" value="TreeGrafter"/>
</dbReference>
<dbReference type="OrthoDB" id="5982107at2759"/>
<dbReference type="EMBL" id="LSMT01000124">
    <property type="protein sequence ID" value="PFX26490.1"/>
    <property type="molecule type" value="Genomic_DNA"/>
</dbReference>
<dbReference type="Proteomes" id="UP000225706">
    <property type="component" value="Unassembled WGS sequence"/>
</dbReference>
<evidence type="ECO:0000256" key="5">
    <source>
        <dbReference type="ARBA" id="ARBA00023065"/>
    </source>
</evidence>
<evidence type="ECO:0000256" key="8">
    <source>
        <dbReference type="SAM" id="Phobius"/>
    </source>
</evidence>
<keyword evidence="10" id="KW-0675">Receptor</keyword>